<dbReference type="GeneID" id="70181728"/>
<accession>A0A9P8YDZ5</accession>
<proteinExistence type="predicted"/>
<name>A0A9P8YDZ5_9PEZI</name>
<dbReference type="RefSeq" id="XP_046018107.1">
    <property type="nucleotide sequence ID" value="XM_046152182.1"/>
</dbReference>
<dbReference type="OrthoDB" id="9975758at2759"/>
<dbReference type="AlphaFoldDB" id="A0A9P8YDZ5"/>
<dbReference type="Proteomes" id="UP000756346">
    <property type="component" value="Unassembled WGS sequence"/>
</dbReference>
<keyword evidence="2" id="KW-1185">Reference proteome</keyword>
<comment type="caution">
    <text evidence="1">The sequence shown here is derived from an EMBL/GenBank/DDBJ whole genome shotgun (WGS) entry which is preliminary data.</text>
</comment>
<sequence length="210" mass="23282">MATETPSSAVPPTTISLRAPSQYVSEPPASFTSPPLDWLMRTWSVTHSTLSMWRDAQNVRITYKPIQSEAPVTKIDDLVEYEKKGGSGGLKSVAGIDTMDPNHVAAWDWRGKGWLMIASSHWEVLGWGERPREGGAEGEVERWAVTWFAATLFTKEGLDIYTDRKEGLSKATVDEIMTAFKGLKESAPRVAGLVEEGMEEVLISLPWKET</sequence>
<evidence type="ECO:0000313" key="2">
    <source>
        <dbReference type="Proteomes" id="UP000756346"/>
    </source>
</evidence>
<evidence type="ECO:0000313" key="1">
    <source>
        <dbReference type="EMBL" id="KAH7040052.1"/>
    </source>
</evidence>
<dbReference type="EMBL" id="JAGTJQ010000001">
    <property type="protein sequence ID" value="KAH7040052.1"/>
    <property type="molecule type" value="Genomic_DNA"/>
</dbReference>
<protein>
    <submittedName>
        <fullName evidence="1">Uncharacterized protein</fullName>
    </submittedName>
</protein>
<gene>
    <name evidence="1" type="ORF">B0I36DRAFT_309822</name>
</gene>
<reference evidence="1" key="1">
    <citation type="journal article" date="2021" name="Nat. Commun.">
        <title>Genetic determinants of endophytism in the Arabidopsis root mycobiome.</title>
        <authorList>
            <person name="Mesny F."/>
            <person name="Miyauchi S."/>
            <person name="Thiergart T."/>
            <person name="Pickel B."/>
            <person name="Atanasova L."/>
            <person name="Karlsson M."/>
            <person name="Huettel B."/>
            <person name="Barry K.W."/>
            <person name="Haridas S."/>
            <person name="Chen C."/>
            <person name="Bauer D."/>
            <person name="Andreopoulos W."/>
            <person name="Pangilinan J."/>
            <person name="LaButti K."/>
            <person name="Riley R."/>
            <person name="Lipzen A."/>
            <person name="Clum A."/>
            <person name="Drula E."/>
            <person name="Henrissat B."/>
            <person name="Kohler A."/>
            <person name="Grigoriev I.V."/>
            <person name="Martin F.M."/>
            <person name="Hacquard S."/>
        </authorList>
    </citation>
    <scope>NUCLEOTIDE SEQUENCE</scope>
    <source>
        <strain evidence="1">MPI-CAGE-CH-0230</strain>
    </source>
</reference>
<organism evidence="1 2">
    <name type="scientific">Microdochium trichocladiopsis</name>
    <dbReference type="NCBI Taxonomy" id="1682393"/>
    <lineage>
        <taxon>Eukaryota</taxon>
        <taxon>Fungi</taxon>
        <taxon>Dikarya</taxon>
        <taxon>Ascomycota</taxon>
        <taxon>Pezizomycotina</taxon>
        <taxon>Sordariomycetes</taxon>
        <taxon>Xylariomycetidae</taxon>
        <taxon>Xylariales</taxon>
        <taxon>Microdochiaceae</taxon>
        <taxon>Microdochium</taxon>
    </lineage>
</organism>